<keyword evidence="3" id="KW-0067">ATP-binding</keyword>
<sequence>MSFIPMKSERNPDLETKHHPLTSITLFPPLFSIEPAYILFGKAPHLPSINYGDVNFIPRLRLSSPSSILLRKTFQRSGFAIQRTHEDESWTVLWGSTKELTQIRHIQPYQKIVHFPATYELGRKDRLALHLRKSAGRVGQCHFEIGPLTFILPRDSDTLNQYLGHVLPQPSPETLRYTSSIRYIHKPLASARGIGVRMMDVNEMIGLRNSESASFEISKRCILQEYIASPLLVAGYKVDLRLYVCITSVNPLRVYLFKDGLVRFASNPFKTNTPQTESPDPLCPSPVDMDGEDKQYSHLTNYSVNKTRKDLWSLVGNEWMMPAKPILFDLKSNSVVEDLPKGLRKYMKPAHRLKLEQMESNPATASSVQPPNLSDCILIGDLDGDGTKWSFMQLLLYIYFVLHCNPLTVIHRIQDVLTKAIISSIPTFHKVSSFLPFDSPCSGFELFGVDVLLDSNLRPYILEFNTSPSLQSTSALDMRLKQAMLVDLLNMVGIPSMGIPGRKEAETRKQVFLPEEEQRDEIVAAPLSISMKTLPLHTDEPDFLERTVPLHYVPPRPVTMKEWASKRRMVGLSISTQPDLQTVNSFYLPSSQVSPDFCFPHLASSSSHSEVIHLPIPQTIQQNKTGSAPSVFATLAAPAVMNQDCIDAIGWNEPMESPRPLEPTDHSISPIPFVAFNSHVSSQPGFQLMNVQEFVRSFNQAMTPLAHRSSGTDQLTVTPPFSISQADALILLHAESEYARRGRFTRIFPTPFNCGLYGGVENGDSWINYLQTEPTRHGEPHLTPSAQIVPPPAAPIFETPSRYDRLLWSWLRYRLISSCLDFGFNQPPTPSILPPQLTCNICHSVHTNDPLFTLANNVHMPTSPLTSPVFVPLNRQAPNSNSNDAILHNIPPQPHPDHPSHCFSKSDQRTRETIVSLLQPNLQSLFGVNQPYSSLPTHFLEHLQVFASNPTTPLPPQTPTPSDQSGCDIDAFFAESPKDNSHFLFNSFVKLPSLVQFPQFSFGSSTTSLFDFPSVSLLGDYDCIPSDLPTFTAYLSSLFINTPPTHQPIKQESLNIFPSTRTESVNDISDVGVLVLPDYTASFHRSSIGLMSSSLPDVHLKTEYELHCEKDEADRRRVVLEIACANEVESEEDTVTRIDRYHTNAEKKRERKRQQADNERMRNRQALRRKLFQFDEKDDPADDDEDPPDPFAKWTTDPSFQTL</sequence>
<feature type="compositionally biased region" description="Basic and acidic residues" evidence="6">
    <location>
        <begin position="1143"/>
        <end position="1162"/>
    </location>
</feature>
<keyword evidence="1" id="KW-0436">Ligase</keyword>
<evidence type="ECO:0000256" key="5">
    <source>
        <dbReference type="ARBA" id="ARBA00049274"/>
    </source>
</evidence>
<dbReference type="PROSITE" id="PS51221">
    <property type="entry name" value="TTL"/>
    <property type="match status" value="1"/>
</dbReference>
<dbReference type="PANTHER" id="PTHR12241">
    <property type="entry name" value="TUBULIN POLYGLUTAMYLASE"/>
    <property type="match status" value="1"/>
</dbReference>
<keyword evidence="8" id="KW-1185">Reference proteome</keyword>
<proteinExistence type="predicted"/>
<feature type="region of interest" description="Disordered" evidence="6">
    <location>
        <begin position="1143"/>
        <end position="1203"/>
    </location>
</feature>
<comment type="caution">
    <text evidence="7">The sequence shown here is derived from an EMBL/GenBank/DDBJ whole genome shotgun (WGS) entry which is preliminary data.</text>
</comment>
<evidence type="ECO:0000256" key="1">
    <source>
        <dbReference type="ARBA" id="ARBA00022598"/>
    </source>
</evidence>
<reference evidence="7 8" key="1">
    <citation type="journal article" date="2022" name="bioRxiv">
        <title>Genomics of Preaxostyla Flagellates Illuminates Evolutionary Transitions and the Path Towards Mitochondrial Loss.</title>
        <authorList>
            <person name="Novak L.V.F."/>
            <person name="Treitli S.C."/>
            <person name="Pyrih J."/>
            <person name="Halakuc P."/>
            <person name="Pipaliya S.V."/>
            <person name="Vacek V."/>
            <person name="Brzon O."/>
            <person name="Soukal P."/>
            <person name="Eme L."/>
            <person name="Dacks J.B."/>
            <person name="Karnkowska A."/>
            <person name="Elias M."/>
            <person name="Hampl V."/>
        </authorList>
    </citation>
    <scope>NUCLEOTIDE SEQUENCE [LARGE SCALE GENOMIC DNA]</scope>
    <source>
        <strain evidence="7">NAU3</strain>
        <tissue evidence="7">Gut</tissue>
    </source>
</reference>
<comment type="catalytic activity">
    <reaction evidence="5">
        <text>L-glutamyl-[protein] + L-glutamate + ATP = gamma-L-glutamyl-L-glutamyl-[protein] + ADP + phosphate + H(+)</text>
        <dbReference type="Rhea" id="RHEA:60144"/>
        <dbReference type="Rhea" id="RHEA-COMP:10208"/>
        <dbReference type="Rhea" id="RHEA-COMP:15517"/>
        <dbReference type="ChEBI" id="CHEBI:15378"/>
        <dbReference type="ChEBI" id="CHEBI:29973"/>
        <dbReference type="ChEBI" id="CHEBI:29985"/>
        <dbReference type="ChEBI" id="CHEBI:30616"/>
        <dbReference type="ChEBI" id="CHEBI:43474"/>
        <dbReference type="ChEBI" id="CHEBI:143622"/>
        <dbReference type="ChEBI" id="CHEBI:456216"/>
    </reaction>
    <physiologicalReaction direction="left-to-right" evidence="5">
        <dbReference type="Rhea" id="RHEA:60145"/>
    </physiologicalReaction>
</comment>
<dbReference type="Gene3D" id="3.30.470.20">
    <property type="entry name" value="ATP-grasp fold, B domain"/>
    <property type="match status" value="1"/>
</dbReference>
<dbReference type="EMBL" id="JARBJD010000108">
    <property type="protein sequence ID" value="KAK2952131.1"/>
    <property type="molecule type" value="Genomic_DNA"/>
</dbReference>
<dbReference type="InterPro" id="IPR004344">
    <property type="entry name" value="TTL/TTLL_fam"/>
</dbReference>
<protein>
    <recommendedName>
        <fullName evidence="4">Tubulin--tyrosine ligase-like protein 5</fullName>
    </recommendedName>
</protein>
<dbReference type="PANTHER" id="PTHR12241:SF145">
    <property type="entry name" value="TUBULIN POLYGLUTAMYLASE TTLL5"/>
    <property type="match status" value="1"/>
</dbReference>
<feature type="compositionally biased region" description="Acidic residues" evidence="6">
    <location>
        <begin position="1176"/>
        <end position="1188"/>
    </location>
</feature>
<dbReference type="Pfam" id="PF03133">
    <property type="entry name" value="TTL"/>
    <property type="match status" value="2"/>
</dbReference>
<dbReference type="SUPFAM" id="SSF56059">
    <property type="entry name" value="Glutathione synthetase ATP-binding domain-like"/>
    <property type="match status" value="1"/>
</dbReference>
<gene>
    <name evidence="7" type="ORF">BLNAU_12982</name>
</gene>
<evidence type="ECO:0000256" key="6">
    <source>
        <dbReference type="SAM" id="MobiDB-lite"/>
    </source>
</evidence>
<evidence type="ECO:0000256" key="2">
    <source>
        <dbReference type="ARBA" id="ARBA00022741"/>
    </source>
</evidence>
<dbReference type="Proteomes" id="UP001281761">
    <property type="component" value="Unassembled WGS sequence"/>
</dbReference>
<accession>A0ABQ9XI51</accession>
<evidence type="ECO:0000313" key="8">
    <source>
        <dbReference type="Proteomes" id="UP001281761"/>
    </source>
</evidence>
<evidence type="ECO:0000256" key="4">
    <source>
        <dbReference type="ARBA" id="ARBA00041448"/>
    </source>
</evidence>
<keyword evidence="2" id="KW-0547">Nucleotide-binding</keyword>
<name>A0ABQ9XI51_9EUKA</name>
<evidence type="ECO:0000313" key="7">
    <source>
        <dbReference type="EMBL" id="KAK2952131.1"/>
    </source>
</evidence>
<evidence type="ECO:0000256" key="3">
    <source>
        <dbReference type="ARBA" id="ARBA00022840"/>
    </source>
</evidence>
<organism evidence="7 8">
    <name type="scientific">Blattamonas nauphoetae</name>
    <dbReference type="NCBI Taxonomy" id="2049346"/>
    <lineage>
        <taxon>Eukaryota</taxon>
        <taxon>Metamonada</taxon>
        <taxon>Preaxostyla</taxon>
        <taxon>Oxymonadida</taxon>
        <taxon>Blattamonas</taxon>
    </lineage>
</organism>